<keyword evidence="1" id="KW-0732">Signal</keyword>
<sequence length="104" mass="12275">MFLFYFLPFLLRAATATDEPPLIAVTVKGGAEPSWCFSPLGLIILQYACYPFEGYPLMSSFFSFHASLTFPDSSFFSYLYFLWNPWKIKSFVSFEFYHYYCYCY</sequence>
<feature type="signal peptide" evidence="1">
    <location>
        <begin position="1"/>
        <end position="16"/>
    </location>
</feature>
<evidence type="ECO:0008006" key="3">
    <source>
        <dbReference type="Google" id="ProtNLM"/>
    </source>
</evidence>
<dbReference type="EMBL" id="HE575321">
    <property type="protein sequence ID" value="CCC91871.1"/>
    <property type="molecule type" value="Genomic_DNA"/>
</dbReference>
<dbReference type="AlphaFoldDB" id="G0UR60"/>
<reference evidence="2" key="1">
    <citation type="journal article" date="2012" name="Proc. Natl. Acad. Sci. U.S.A.">
        <title>Antigenic diversity is generated by distinct evolutionary mechanisms in African trypanosome species.</title>
        <authorList>
            <person name="Jackson A.P."/>
            <person name="Berry A."/>
            <person name="Aslett M."/>
            <person name="Allison H.C."/>
            <person name="Burton P."/>
            <person name="Vavrova-Anderson J."/>
            <person name="Brown R."/>
            <person name="Browne H."/>
            <person name="Corton N."/>
            <person name="Hauser H."/>
            <person name="Gamble J."/>
            <person name="Gilderthorp R."/>
            <person name="Marcello L."/>
            <person name="McQuillan J."/>
            <person name="Otto T.D."/>
            <person name="Quail M.A."/>
            <person name="Sanders M.J."/>
            <person name="van Tonder A."/>
            <person name="Ginger M.L."/>
            <person name="Field M.C."/>
            <person name="Barry J.D."/>
            <person name="Hertz-Fowler C."/>
            <person name="Berriman M."/>
        </authorList>
    </citation>
    <scope>NUCLEOTIDE SEQUENCE</scope>
    <source>
        <strain evidence="2">IL3000</strain>
    </source>
</reference>
<organism evidence="2">
    <name type="scientific">Trypanosoma congolense (strain IL3000)</name>
    <dbReference type="NCBI Taxonomy" id="1068625"/>
    <lineage>
        <taxon>Eukaryota</taxon>
        <taxon>Discoba</taxon>
        <taxon>Euglenozoa</taxon>
        <taxon>Kinetoplastea</taxon>
        <taxon>Metakinetoplastina</taxon>
        <taxon>Trypanosomatida</taxon>
        <taxon>Trypanosomatidae</taxon>
        <taxon>Trypanosoma</taxon>
        <taxon>Nannomonas</taxon>
    </lineage>
</organism>
<evidence type="ECO:0000256" key="1">
    <source>
        <dbReference type="SAM" id="SignalP"/>
    </source>
</evidence>
<name>G0UR60_TRYCI</name>
<proteinExistence type="predicted"/>
<feature type="chain" id="PRO_5003410282" description="T. congolense-specific, cell surface-expressed gene family" evidence="1">
    <location>
        <begin position="17"/>
        <end position="104"/>
    </location>
</feature>
<gene>
    <name evidence="2" type="ORF">TCIL3000_8_800</name>
</gene>
<evidence type="ECO:0000313" key="2">
    <source>
        <dbReference type="EMBL" id="CCC91871.1"/>
    </source>
</evidence>
<accession>G0UR60</accession>
<protein>
    <recommendedName>
        <fullName evidence="3">T. congolense-specific, cell surface-expressed gene family</fullName>
    </recommendedName>
</protein>